<evidence type="ECO:0000313" key="5">
    <source>
        <dbReference type="Proteomes" id="UP001215280"/>
    </source>
</evidence>
<organism evidence="4 5">
    <name type="scientific">Mycena maculata</name>
    <dbReference type="NCBI Taxonomy" id="230809"/>
    <lineage>
        <taxon>Eukaryota</taxon>
        <taxon>Fungi</taxon>
        <taxon>Dikarya</taxon>
        <taxon>Basidiomycota</taxon>
        <taxon>Agaricomycotina</taxon>
        <taxon>Agaricomycetes</taxon>
        <taxon>Agaricomycetidae</taxon>
        <taxon>Agaricales</taxon>
        <taxon>Marasmiineae</taxon>
        <taxon>Mycenaceae</taxon>
        <taxon>Mycena</taxon>
    </lineage>
</organism>
<accession>A0AAD7KAK9</accession>
<dbReference type="PANTHER" id="PTHR33096">
    <property type="entry name" value="CXC2 DOMAIN-CONTAINING PROTEIN"/>
    <property type="match status" value="1"/>
</dbReference>
<reference evidence="4" key="1">
    <citation type="submission" date="2023-03" db="EMBL/GenBank/DDBJ databases">
        <title>Massive genome expansion in bonnet fungi (Mycena s.s.) driven by repeated elements and novel gene families across ecological guilds.</title>
        <authorList>
            <consortium name="Lawrence Berkeley National Laboratory"/>
            <person name="Harder C.B."/>
            <person name="Miyauchi S."/>
            <person name="Viragh M."/>
            <person name="Kuo A."/>
            <person name="Thoen E."/>
            <person name="Andreopoulos B."/>
            <person name="Lu D."/>
            <person name="Skrede I."/>
            <person name="Drula E."/>
            <person name="Henrissat B."/>
            <person name="Morin E."/>
            <person name="Kohler A."/>
            <person name="Barry K."/>
            <person name="LaButti K."/>
            <person name="Morin E."/>
            <person name="Salamov A."/>
            <person name="Lipzen A."/>
            <person name="Mereny Z."/>
            <person name="Hegedus B."/>
            <person name="Baldrian P."/>
            <person name="Stursova M."/>
            <person name="Weitz H."/>
            <person name="Taylor A."/>
            <person name="Grigoriev I.V."/>
            <person name="Nagy L.G."/>
            <person name="Martin F."/>
            <person name="Kauserud H."/>
        </authorList>
    </citation>
    <scope>NUCLEOTIDE SEQUENCE</scope>
    <source>
        <strain evidence="4">CBHHK188m</strain>
    </source>
</reference>
<comment type="caution">
    <text evidence="4">The sequence shown here is derived from an EMBL/GenBank/DDBJ whole genome shotgun (WGS) entry which is preliminary data.</text>
</comment>
<dbReference type="Pfam" id="PF18803">
    <property type="entry name" value="CxC2"/>
    <property type="match status" value="1"/>
</dbReference>
<evidence type="ECO:0000256" key="1">
    <source>
        <dbReference type="SAM" id="MobiDB-lite"/>
    </source>
</evidence>
<keyword evidence="2" id="KW-0812">Transmembrane</keyword>
<name>A0AAD7KAK9_9AGAR</name>
<protein>
    <recommendedName>
        <fullName evidence="3">CxC2-like cysteine cluster KDZ transposase-associated domain-containing protein</fullName>
    </recommendedName>
</protein>
<feature type="compositionally biased region" description="Basic residues" evidence="1">
    <location>
        <begin position="1"/>
        <end position="11"/>
    </location>
</feature>
<dbReference type="Proteomes" id="UP001215280">
    <property type="component" value="Unassembled WGS sequence"/>
</dbReference>
<evidence type="ECO:0000313" key="4">
    <source>
        <dbReference type="EMBL" id="KAJ7780556.1"/>
    </source>
</evidence>
<gene>
    <name evidence="4" type="ORF">DFH07DRAFT_949798</name>
</gene>
<dbReference type="Pfam" id="PF18758">
    <property type="entry name" value="KDZ"/>
    <property type="match status" value="1"/>
</dbReference>
<dbReference type="EMBL" id="JARJLG010000005">
    <property type="protein sequence ID" value="KAJ7780556.1"/>
    <property type="molecule type" value="Genomic_DNA"/>
</dbReference>
<dbReference type="InterPro" id="IPR041457">
    <property type="entry name" value="CxC2_KDZ-assoc"/>
</dbReference>
<feature type="transmembrane region" description="Helical" evidence="2">
    <location>
        <begin position="502"/>
        <end position="523"/>
    </location>
</feature>
<evidence type="ECO:0000256" key="2">
    <source>
        <dbReference type="SAM" id="Phobius"/>
    </source>
</evidence>
<feature type="domain" description="CxC2-like cysteine cluster KDZ transposase-associated" evidence="3">
    <location>
        <begin position="195"/>
        <end position="300"/>
    </location>
</feature>
<keyword evidence="2" id="KW-1133">Transmembrane helix</keyword>
<dbReference type="PANTHER" id="PTHR33096:SF1">
    <property type="entry name" value="CXC1-LIKE CYSTEINE CLUSTER ASSOCIATED WITH KDZ TRANSPOSASES DOMAIN-CONTAINING PROTEIN"/>
    <property type="match status" value="1"/>
</dbReference>
<dbReference type="InterPro" id="IPR040521">
    <property type="entry name" value="KDZ"/>
</dbReference>
<sequence>MASKSHKRKAGTPRLLSGARAVASTSSQSVDARRQRTRRAVHTHETGTPAVSAEDEWEEDLQSLHARGAADFSWGLGDTSFQPEAVEELDDGITVEIGSLRRANKSDRPLKVWRPETDEYVQATLRKEGRGSEKVHRHCASSRCDGPAEYRCADGLCVGEVMCCEGCIVAAHQQLPTHFIERWNGKHFVRSHTGLRDLGLRIQMGHPPGVICHARKPAPADFVLYDLTGVHEVNVDFCGCFLWVERQIQLMNMGWWPATVAAPNTCATFAVLKLFQILNCLGKLSAYDFLRGLERLTNNDGLSKPPDRRRPFMSIVRQWRECKHLKRFKRGHAPGGWAATAQGELVPLCRGCPQPGWNLPPDWEKVPPMYRYVLDLCDDRRVYLQGGRRYIYFLFLAEDANFRLGNRYVSSEEADPIWGDGFGFFVKREGEDGYKAHILKHASEQEISSSSGFQAMFLANMKRVKGLRTTGIGGVTCSRHNMWRLNGMGDLQLGERYCNMDFLFLSSVLTFAMLYIILSYDIACQISKKFFQRMELMPDTMKLKIPVENMWWKVPNFHLPPHKPPCHSPYSFHYMFGAGASHGEGVEQNWAFSNGAAALTKLMSPGSRASTLEDIFGFHNYDRQLAMHHVLPKRLAEHMREGTKHNAALTAFMEGLEEERADEVAEWKDMVLTWEAEQHVEGDTSPFEYKETVKTLREIQVEIAREELILTEDGVEVEQESTPSTFLTMGLGLESLQSFLSDHEKQVFDGNGEQLAETTRLFMPSEIADLGTRGRACALGLAEVEARMREGEAVQALDWVRKGLRTKTGMSAFKILNYTGQGAMTRSQGVLRQVDIEIHLAKIHYRYARAALLALRGHGVWEERLRVLKDDDVRGLNERALTAEEQAGREHLDDLARTMTTGGRALAAERLVAGEGSHTMSWIWYTVGLRVGDDDPKLHEALRAEWCKAYARSRRLGEEVRHLWEEMRRTIAFGYTAAGKWDILADDVLDDASVELTEGRQAYAAEQADADQYLDGLGVVDSVPVRIQLELGDELDPDEEEALLEGEDG</sequence>
<keyword evidence="2" id="KW-0472">Membrane</keyword>
<dbReference type="AlphaFoldDB" id="A0AAD7KAK9"/>
<feature type="region of interest" description="Disordered" evidence="1">
    <location>
        <begin position="1"/>
        <end position="56"/>
    </location>
</feature>
<evidence type="ECO:0000259" key="3">
    <source>
        <dbReference type="Pfam" id="PF18803"/>
    </source>
</evidence>
<proteinExistence type="predicted"/>
<keyword evidence="5" id="KW-1185">Reference proteome</keyword>